<feature type="compositionally biased region" description="Gly residues" evidence="1">
    <location>
        <begin position="7"/>
        <end position="44"/>
    </location>
</feature>
<dbReference type="SUPFAM" id="SSF101898">
    <property type="entry name" value="NHL repeat"/>
    <property type="match status" value="1"/>
</dbReference>
<dbReference type="Proteomes" id="UP000019678">
    <property type="component" value="Unassembled WGS sequence"/>
</dbReference>
<dbReference type="STRING" id="1192034.CAP_6985"/>
<dbReference type="AlphaFoldDB" id="A0A017TF95"/>
<dbReference type="InterPro" id="IPR050778">
    <property type="entry name" value="Cueball_EGF_LRP_Nidogen"/>
</dbReference>
<sequence length="364" mass="38008">MEPTGTATGGAGPGGAGGGGGGQGGAGTGGEGAGGNGAGGGGGSVPPCHTEVFAVTSLPNTSEQRPLAIATDDAAVYWVNEGFDVELPRIRRFDRMTGAVSTLAETFPKKPAATIVLDDLHVYWADSEQTPSCSGTPVPERDRVMRVLKDGTTIAAQIWTGCGRAENLALDDPQLYWTRPTSHQLRRSNKSGGSSQIFHDDPTDAAEPFSVAVDGASVYWSDVNEIMNAGSIMVYDKANQSVTTFSAAPLDASVLKEIWLAVDDSAVYWSTAQGLYRKLKSAPPDEPPTQLAPAMGVRGIALDEHAVYFTDSLEGTVSRVCKDGSALQIIELGQQEPRGIAVDATGVYWVSRGTGAIMHAQVLP</sequence>
<dbReference type="InterPro" id="IPR011042">
    <property type="entry name" value="6-blade_b-propeller_TolB-like"/>
</dbReference>
<dbReference type="Gene3D" id="2.120.10.30">
    <property type="entry name" value="TolB, C-terminal domain"/>
    <property type="match status" value="2"/>
</dbReference>
<accession>A0A017TF95</accession>
<proteinExistence type="predicted"/>
<feature type="region of interest" description="Disordered" evidence="1">
    <location>
        <begin position="181"/>
        <end position="201"/>
    </location>
</feature>
<keyword evidence="3" id="KW-1185">Reference proteome</keyword>
<evidence type="ECO:0000313" key="3">
    <source>
        <dbReference type="Proteomes" id="UP000019678"/>
    </source>
</evidence>
<comment type="caution">
    <text evidence="2">The sequence shown here is derived from an EMBL/GenBank/DDBJ whole genome shotgun (WGS) entry which is preliminary data.</text>
</comment>
<reference evidence="2 3" key="1">
    <citation type="submission" date="2013-05" db="EMBL/GenBank/DDBJ databases">
        <title>Genome assembly of Chondromyces apiculatus DSM 436.</title>
        <authorList>
            <person name="Sharma G."/>
            <person name="Khatri I."/>
            <person name="Kaur C."/>
            <person name="Mayilraj S."/>
            <person name="Subramanian S."/>
        </authorList>
    </citation>
    <scope>NUCLEOTIDE SEQUENCE [LARGE SCALE GENOMIC DNA]</scope>
    <source>
        <strain evidence="2 3">DSM 436</strain>
    </source>
</reference>
<protein>
    <submittedName>
        <fullName evidence="2">Uncharacterized protein</fullName>
    </submittedName>
</protein>
<evidence type="ECO:0000313" key="2">
    <source>
        <dbReference type="EMBL" id="EYF07963.1"/>
    </source>
</evidence>
<name>A0A017TF95_9BACT</name>
<gene>
    <name evidence="2" type="ORF">CAP_6985</name>
</gene>
<evidence type="ECO:0000256" key="1">
    <source>
        <dbReference type="SAM" id="MobiDB-lite"/>
    </source>
</evidence>
<dbReference type="PANTHER" id="PTHR46513">
    <property type="entry name" value="VITELLOGENIN RECEPTOR-LIKE PROTEIN-RELATED-RELATED"/>
    <property type="match status" value="1"/>
</dbReference>
<organism evidence="2 3">
    <name type="scientific">Chondromyces apiculatus DSM 436</name>
    <dbReference type="NCBI Taxonomy" id="1192034"/>
    <lineage>
        <taxon>Bacteria</taxon>
        <taxon>Pseudomonadati</taxon>
        <taxon>Myxococcota</taxon>
        <taxon>Polyangia</taxon>
        <taxon>Polyangiales</taxon>
        <taxon>Polyangiaceae</taxon>
        <taxon>Chondromyces</taxon>
    </lineage>
</organism>
<dbReference type="SUPFAM" id="SSF63825">
    <property type="entry name" value="YWTD domain"/>
    <property type="match status" value="1"/>
</dbReference>
<dbReference type="EMBL" id="ASRX01000006">
    <property type="protein sequence ID" value="EYF07963.1"/>
    <property type="molecule type" value="Genomic_DNA"/>
</dbReference>
<dbReference type="eggNOG" id="COG3391">
    <property type="taxonomic scope" value="Bacteria"/>
</dbReference>
<feature type="region of interest" description="Disordered" evidence="1">
    <location>
        <begin position="1"/>
        <end position="44"/>
    </location>
</feature>